<dbReference type="EMBL" id="JAUFPT010000092">
    <property type="protein sequence ID" value="MDN3573981.1"/>
    <property type="molecule type" value="Genomic_DNA"/>
</dbReference>
<feature type="domain" description="Extensin-like C-terminal" evidence="3">
    <location>
        <begin position="119"/>
        <end position="292"/>
    </location>
</feature>
<dbReference type="Proteomes" id="UP001244297">
    <property type="component" value="Unassembled WGS sequence"/>
</dbReference>
<keyword evidence="5" id="KW-1185">Reference proteome</keyword>
<proteinExistence type="predicted"/>
<comment type="caution">
    <text evidence="4">The sequence shown here is derived from an EMBL/GenBank/DDBJ whole genome shotgun (WGS) entry which is preliminary data.</text>
</comment>
<evidence type="ECO:0000259" key="3">
    <source>
        <dbReference type="Pfam" id="PF06904"/>
    </source>
</evidence>
<dbReference type="InterPro" id="IPR009683">
    <property type="entry name" value="Extensin-like_C"/>
</dbReference>
<feature type="chain" id="PRO_5045054921" evidence="2">
    <location>
        <begin position="34"/>
        <end position="293"/>
    </location>
</feature>
<accession>A0ABT8AVR8</accession>
<evidence type="ECO:0000256" key="2">
    <source>
        <dbReference type="SAM" id="SignalP"/>
    </source>
</evidence>
<keyword evidence="2" id="KW-0732">Signal</keyword>
<feature type="compositionally biased region" description="Pro residues" evidence="1">
    <location>
        <begin position="88"/>
        <end position="98"/>
    </location>
</feature>
<feature type="region of interest" description="Disordered" evidence="1">
    <location>
        <begin position="34"/>
        <end position="103"/>
    </location>
</feature>
<feature type="compositionally biased region" description="Pro residues" evidence="1">
    <location>
        <begin position="42"/>
        <end position="51"/>
    </location>
</feature>
<dbReference type="Pfam" id="PF06904">
    <property type="entry name" value="Extensin-like_C"/>
    <property type="match status" value="1"/>
</dbReference>
<gene>
    <name evidence="4" type="ORF">QWZ18_25695</name>
</gene>
<organism evidence="4 5">
    <name type="scientific">Methylobacterium longum</name>
    <dbReference type="NCBI Taxonomy" id="767694"/>
    <lineage>
        <taxon>Bacteria</taxon>
        <taxon>Pseudomonadati</taxon>
        <taxon>Pseudomonadota</taxon>
        <taxon>Alphaproteobacteria</taxon>
        <taxon>Hyphomicrobiales</taxon>
        <taxon>Methylobacteriaceae</taxon>
        <taxon>Methylobacterium</taxon>
    </lineage>
</organism>
<dbReference type="PROSITE" id="PS51257">
    <property type="entry name" value="PROKAR_LIPOPROTEIN"/>
    <property type="match status" value="1"/>
</dbReference>
<dbReference type="RefSeq" id="WP_238289119.1">
    <property type="nucleotide sequence ID" value="NZ_BPQS01000014.1"/>
</dbReference>
<reference evidence="5" key="1">
    <citation type="journal article" date="2019" name="Int. J. Syst. Evol. Microbiol.">
        <title>The Global Catalogue of Microorganisms (GCM) 10K type strain sequencing project: providing services to taxonomists for standard genome sequencing and annotation.</title>
        <authorList>
            <consortium name="The Broad Institute Genomics Platform"/>
            <consortium name="The Broad Institute Genome Sequencing Center for Infectious Disease"/>
            <person name="Wu L."/>
            <person name="Ma J."/>
        </authorList>
    </citation>
    <scope>NUCLEOTIDE SEQUENCE [LARGE SCALE GENOMIC DNA]</scope>
    <source>
        <strain evidence="5">CECT 7806</strain>
    </source>
</reference>
<evidence type="ECO:0000313" key="5">
    <source>
        <dbReference type="Proteomes" id="UP001244297"/>
    </source>
</evidence>
<name>A0ABT8AVR8_9HYPH</name>
<feature type="signal peptide" evidence="2">
    <location>
        <begin position="1"/>
        <end position="33"/>
    </location>
</feature>
<evidence type="ECO:0000256" key="1">
    <source>
        <dbReference type="SAM" id="MobiDB-lite"/>
    </source>
</evidence>
<protein>
    <submittedName>
        <fullName evidence="4">Extensin family protein</fullName>
    </submittedName>
</protein>
<evidence type="ECO:0000313" key="4">
    <source>
        <dbReference type="EMBL" id="MDN3573981.1"/>
    </source>
</evidence>
<sequence>MPGCRLPYLRPLTALACGALALGCTVPSRTSSAAEAPVATVPVPPPVPPVRPDALKPPAVAEPAPAAPAAPGKGSGADGVVEQGKPEMPTPPPVPPGRPAELSGPGALALKVVPPDDTACRIRLKRLGAEFEELSPIAEGQCTAPLPLKVTKLADGIALPQGATLTCRAAEALARWVTEAQVEAERVLKHPLTGLELGGTYVCRGQNHDIDAKLSEHAFANAIDVMGFAFGGRASMPVKVFPEQSDEAQFLGSVRSKACGFFRTVLGPGTNAAHANHLHLDERERTAGHRLCE</sequence>
<feature type="compositionally biased region" description="Low complexity" evidence="1">
    <location>
        <begin position="56"/>
        <end position="71"/>
    </location>
</feature>